<sequence>MVLDERNSFESMKRFSHEVQTAYDSEEPLCLVGVSFLILLNYTLGTIAVNDRRLARPYLTFFHHSSFFRPL</sequence>
<keyword evidence="3" id="KW-1185">Reference proteome</keyword>
<evidence type="ECO:0000313" key="3">
    <source>
        <dbReference type="Proteomes" id="UP001196413"/>
    </source>
</evidence>
<evidence type="ECO:0000313" key="2">
    <source>
        <dbReference type="EMBL" id="KAJ1367278.1"/>
    </source>
</evidence>
<feature type="transmembrane region" description="Helical" evidence="1">
    <location>
        <begin position="31"/>
        <end position="49"/>
    </location>
</feature>
<protein>
    <submittedName>
        <fullName evidence="2">Uncharacterized protein</fullName>
    </submittedName>
</protein>
<dbReference type="Proteomes" id="UP001196413">
    <property type="component" value="Unassembled WGS sequence"/>
</dbReference>
<dbReference type="AlphaFoldDB" id="A0AAD5R0S5"/>
<organism evidence="2 3">
    <name type="scientific">Parelaphostrongylus tenuis</name>
    <name type="common">Meningeal worm</name>
    <dbReference type="NCBI Taxonomy" id="148309"/>
    <lineage>
        <taxon>Eukaryota</taxon>
        <taxon>Metazoa</taxon>
        <taxon>Ecdysozoa</taxon>
        <taxon>Nematoda</taxon>
        <taxon>Chromadorea</taxon>
        <taxon>Rhabditida</taxon>
        <taxon>Rhabditina</taxon>
        <taxon>Rhabditomorpha</taxon>
        <taxon>Strongyloidea</taxon>
        <taxon>Metastrongylidae</taxon>
        <taxon>Parelaphostrongylus</taxon>
    </lineage>
</organism>
<comment type="caution">
    <text evidence="2">The sequence shown here is derived from an EMBL/GenBank/DDBJ whole genome shotgun (WGS) entry which is preliminary data.</text>
</comment>
<proteinExistence type="predicted"/>
<keyword evidence="1" id="KW-1133">Transmembrane helix</keyword>
<keyword evidence="1" id="KW-0472">Membrane</keyword>
<evidence type="ECO:0000256" key="1">
    <source>
        <dbReference type="SAM" id="Phobius"/>
    </source>
</evidence>
<keyword evidence="1" id="KW-0812">Transmembrane</keyword>
<gene>
    <name evidence="2" type="ORF">KIN20_028159</name>
</gene>
<name>A0AAD5R0S5_PARTN</name>
<reference evidence="2" key="1">
    <citation type="submission" date="2021-06" db="EMBL/GenBank/DDBJ databases">
        <title>Parelaphostrongylus tenuis whole genome reference sequence.</title>
        <authorList>
            <person name="Garwood T.J."/>
            <person name="Larsen P.A."/>
            <person name="Fountain-Jones N.M."/>
            <person name="Garbe J.R."/>
            <person name="Macchietto M.G."/>
            <person name="Kania S.A."/>
            <person name="Gerhold R.W."/>
            <person name="Richards J.E."/>
            <person name="Wolf T.M."/>
        </authorList>
    </citation>
    <scope>NUCLEOTIDE SEQUENCE</scope>
    <source>
        <strain evidence="2">MNPRO001-30</strain>
        <tissue evidence="2">Meninges</tissue>
    </source>
</reference>
<dbReference type="EMBL" id="JAHQIW010005833">
    <property type="protein sequence ID" value="KAJ1367278.1"/>
    <property type="molecule type" value="Genomic_DNA"/>
</dbReference>
<accession>A0AAD5R0S5</accession>